<reference evidence="3" key="1">
    <citation type="submission" date="2012-12" db="EMBL/GenBank/DDBJ databases">
        <authorList>
            <person name="Hellsten U."/>
            <person name="Grimwood J."/>
            <person name="Chapman J.A."/>
            <person name="Shapiro H."/>
            <person name="Aerts A."/>
            <person name="Otillar R.P."/>
            <person name="Terry A.Y."/>
            <person name="Boore J.L."/>
            <person name="Simakov O."/>
            <person name="Marletaz F."/>
            <person name="Cho S.-J."/>
            <person name="Edsinger-Gonzales E."/>
            <person name="Havlak P."/>
            <person name="Kuo D.-H."/>
            <person name="Larsson T."/>
            <person name="Lv J."/>
            <person name="Arendt D."/>
            <person name="Savage R."/>
            <person name="Osoegawa K."/>
            <person name="de Jong P."/>
            <person name="Lindberg D.R."/>
            <person name="Seaver E.C."/>
            <person name="Weisblat D.A."/>
            <person name="Putnam N.H."/>
            <person name="Grigoriev I.V."/>
            <person name="Rokhsar D.S."/>
        </authorList>
    </citation>
    <scope>NUCLEOTIDE SEQUENCE</scope>
    <source>
        <strain evidence="3">I ESC-2004</strain>
    </source>
</reference>
<evidence type="ECO:0008006" key="4">
    <source>
        <dbReference type="Google" id="ProtNLM"/>
    </source>
</evidence>
<dbReference type="OMA" id="MIARTGC"/>
<dbReference type="OrthoDB" id="5586401at2759"/>
<dbReference type="AlphaFoldDB" id="R7TUV3"/>
<keyword evidence="3" id="KW-1185">Reference proteome</keyword>
<dbReference type="Proteomes" id="UP000014760">
    <property type="component" value="Unassembled WGS sequence"/>
</dbReference>
<dbReference type="GO" id="GO:0033617">
    <property type="term" value="P:mitochondrial respiratory chain complex IV assembly"/>
    <property type="evidence" value="ECO:0007669"/>
    <property type="project" value="InterPro"/>
</dbReference>
<dbReference type="GO" id="GO:0005758">
    <property type="term" value="C:mitochondrial intermembrane space"/>
    <property type="evidence" value="ECO:0007669"/>
    <property type="project" value="InterPro"/>
</dbReference>
<evidence type="ECO:0000313" key="1">
    <source>
        <dbReference type="EMBL" id="ELT95256.1"/>
    </source>
</evidence>
<reference evidence="1 3" key="2">
    <citation type="journal article" date="2013" name="Nature">
        <title>Insights into bilaterian evolution from three spiralian genomes.</title>
        <authorList>
            <person name="Simakov O."/>
            <person name="Marletaz F."/>
            <person name="Cho S.J."/>
            <person name="Edsinger-Gonzales E."/>
            <person name="Havlak P."/>
            <person name="Hellsten U."/>
            <person name="Kuo D.H."/>
            <person name="Larsson T."/>
            <person name="Lv J."/>
            <person name="Arendt D."/>
            <person name="Savage R."/>
            <person name="Osoegawa K."/>
            <person name="de Jong P."/>
            <person name="Grimwood J."/>
            <person name="Chapman J.A."/>
            <person name="Shapiro H."/>
            <person name="Aerts A."/>
            <person name="Otillar R.P."/>
            <person name="Terry A.Y."/>
            <person name="Boore J.L."/>
            <person name="Grigoriev I.V."/>
            <person name="Lindberg D.R."/>
            <person name="Seaver E.C."/>
            <person name="Weisblat D.A."/>
            <person name="Putnam N.H."/>
            <person name="Rokhsar D.S."/>
        </authorList>
    </citation>
    <scope>NUCLEOTIDE SEQUENCE</scope>
    <source>
        <strain evidence="1 3">I ESC-2004</strain>
    </source>
</reference>
<dbReference type="PANTHER" id="PTHR13639:SF2">
    <property type="entry name" value="CYTOCHROME C OXIDASE ASSEMBLY FACTOR 4 HOMOLOG, MITOCHONDRIAL"/>
    <property type="match status" value="1"/>
</dbReference>
<dbReference type="EMBL" id="AMQN01011905">
    <property type="status" value="NOT_ANNOTATED_CDS"/>
    <property type="molecule type" value="Genomic_DNA"/>
</dbReference>
<organism evidence="1">
    <name type="scientific">Capitella teleta</name>
    <name type="common">Polychaete worm</name>
    <dbReference type="NCBI Taxonomy" id="283909"/>
    <lineage>
        <taxon>Eukaryota</taxon>
        <taxon>Metazoa</taxon>
        <taxon>Spiralia</taxon>
        <taxon>Lophotrochozoa</taxon>
        <taxon>Annelida</taxon>
        <taxon>Polychaeta</taxon>
        <taxon>Sedentaria</taxon>
        <taxon>Scolecida</taxon>
        <taxon>Capitellidae</taxon>
        <taxon>Capitella</taxon>
    </lineage>
</organism>
<dbReference type="SUPFAM" id="SSF47072">
    <property type="entry name" value="Cysteine alpha-hairpin motif"/>
    <property type="match status" value="1"/>
</dbReference>
<evidence type="ECO:0000313" key="2">
    <source>
        <dbReference type="EnsemblMetazoa" id="CapteP31064"/>
    </source>
</evidence>
<reference evidence="2" key="3">
    <citation type="submission" date="2015-06" db="UniProtKB">
        <authorList>
            <consortium name="EnsemblMetazoa"/>
        </authorList>
    </citation>
    <scope>IDENTIFICATION</scope>
</reference>
<sequence length="57" mass="6828">DLVENAIKKTGCLELHYNVQECMADHKDWRKCQDDVKKFRRCMTDYHISQAKKSIKK</sequence>
<dbReference type="PANTHER" id="PTHR13639">
    <property type="entry name" value="CYTOCHROME C OXIDASE ASSEMBLY FACTOR 4 HOMOLOG, MITOCHONDRIAL"/>
    <property type="match status" value="1"/>
</dbReference>
<accession>R7TUV3</accession>
<dbReference type="EnsemblMetazoa" id="CapteT31064">
    <property type="protein sequence ID" value="CapteP31064"/>
    <property type="gene ID" value="CapteG31064"/>
</dbReference>
<dbReference type="HOGENOM" id="CLU_169171_2_2_1"/>
<gene>
    <name evidence="1" type="ORF">CAPTEDRAFT_31064</name>
</gene>
<feature type="non-terminal residue" evidence="1">
    <location>
        <position position="57"/>
    </location>
</feature>
<name>R7TUV3_CAPTE</name>
<dbReference type="InterPro" id="IPR009069">
    <property type="entry name" value="Cys_alpha_HP_mot_SF"/>
</dbReference>
<dbReference type="STRING" id="283909.R7TUV3"/>
<protein>
    <recommendedName>
        <fullName evidence="4">CHCH domain-containing protein</fullName>
    </recommendedName>
</protein>
<proteinExistence type="predicted"/>
<dbReference type="InterPro" id="IPR039870">
    <property type="entry name" value="Coa4-like"/>
</dbReference>
<feature type="non-terminal residue" evidence="1">
    <location>
        <position position="1"/>
    </location>
</feature>
<dbReference type="EMBL" id="KB309179">
    <property type="protein sequence ID" value="ELT95256.1"/>
    <property type="molecule type" value="Genomic_DNA"/>
</dbReference>
<evidence type="ECO:0000313" key="3">
    <source>
        <dbReference type="Proteomes" id="UP000014760"/>
    </source>
</evidence>